<proteinExistence type="predicted"/>
<keyword evidence="2" id="KW-1133">Transmembrane helix</keyword>
<reference evidence="4" key="1">
    <citation type="submission" date="2016-10" db="EMBL/GenBank/DDBJ databases">
        <authorList>
            <person name="Varghese N."/>
            <person name="Submissions S."/>
        </authorList>
    </citation>
    <scope>NUCLEOTIDE SEQUENCE [LARGE SCALE GENOMIC DNA]</scope>
    <source>
        <strain evidence="4">DSM 44544</strain>
    </source>
</reference>
<accession>A0A1H4Y8P9</accession>
<keyword evidence="2" id="KW-0812">Transmembrane</keyword>
<dbReference type="AlphaFoldDB" id="A0A1H4Y8P9"/>
<keyword evidence="2" id="KW-0472">Membrane</keyword>
<sequence length="77" mass="7944">MTAEPPDPDPRRTPDLDPGGGVPPGSTPPDSAQTSGLSHPQPMPSKAMPVLWLVLTGVLVLMVAGLVIALAVGWLRI</sequence>
<feature type="transmembrane region" description="Helical" evidence="2">
    <location>
        <begin position="50"/>
        <end position="75"/>
    </location>
</feature>
<dbReference type="STRING" id="208445.SAMN04489727_6605"/>
<name>A0A1H4Y8P9_9PSEU</name>
<keyword evidence="4" id="KW-1185">Reference proteome</keyword>
<organism evidence="3 4">
    <name type="scientific">Amycolatopsis tolypomycina</name>
    <dbReference type="NCBI Taxonomy" id="208445"/>
    <lineage>
        <taxon>Bacteria</taxon>
        <taxon>Bacillati</taxon>
        <taxon>Actinomycetota</taxon>
        <taxon>Actinomycetes</taxon>
        <taxon>Pseudonocardiales</taxon>
        <taxon>Pseudonocardiaceae</taxon>
        <taxon>Amycolatopsis</taxon>
    </lineage>
</organism>
<dbReference type="Pfam" id="PF20088">
    <property type="entry name" value="DUF6480"/>
    <property type="match status" value="1"/>
</dbReference>
<gene>
    <name evidence="3" type="ORF">SAMN04489727_6605</name>
</gene>
<dbReference type="Proteomes" id="UP000199622">
    <property type="component" value="Unassembled WGS sequence"/>
</dbReference>
<feature type="region of interest" description="Disordered" evidence="1">
    <location>
        <begin position="1"/>
        <end position="42"/>
    </location>
</feature>
<dbReference type="EMBL" id="FNSO01000004">
    <property type="protein sequence ID" value="SED14372.1"/>
    <property type="molecule type" value="Genomic_DNA"/>
</dbReference>
<protein>
    <submittedName>
        <fullName evidence="3">Uncharacterized protein</fullName>
    </submittedName>
</protein>
<evidence type="ECO:0000256" key="2">
    <source>
        <dbReference type="SAM" id="Phobius"/>
    </source>
</evidence>
<dbReference type="InterPro" id="IPR045512">
    <property type="entry name" value="DUF6480"/>
</dbReference>
<dbReference type="RefSeq" id="WP_091314661.1">
    <property type="nucleotide sequence ID" value="NZ_FNSO01000004.1"/>
</dbReference>
<evidence type="ECO:0000313" key="4">
    <source>
        <dbReference type="Proteomes" id="UP000199622"/>
    </source>
</evidence>
<evidence type="ECO:0000256" key="1">
    <source>
        <dbReference type="SAM" id="MobiDB-lite"/>
    </source>
</evidence>
<evidence type="ECO:0000313" key="3">
    <source>
        <dbReference type="EMBL" id="SED14372.1"/>
    </source>
</evidence>